<organism evidence="2 3">
    <name type="scientific">Uliginosibacterium paludis</name>
    <dbReference type="NCBI Taxonomy" id="1615952"/>
    <lineage>
        <taxon>Bacteria</taxon>
        <taxon>Pseudomonadati</taxon>
        <taxon>Pseudomonadota</taxon>
        <taxon>Betaproteobacteria</taxon>
        <taxon>Rhodocyclales</taxon>
        <taxon>Zoogloeaceae</taxon>
        <taxon>Uliginosibacterium</taxon>
    </lineage>
</organism>
<feature type="domain" description="DUF7668" evidence="1">
    <location>
        <begin position="34"/>
        <end position="132"/>
    </location>
</feature>
<protein>
    <recommendedName>
        <fullName evidence="1">DUF7668 domain-containing protein</fullName>
    </recommendedName>
</protein>
<keyword evidence="3" id="KW-1185">Reference proteome</keyword>
<reference evidence="2 3" key="1">
    <citation type="submission" date="2024-07" db="EMBL/GenBank/DDBJ databases">
        <title>Uliginosibacterium paludis KCTC:42655.</title>
        <authorList>
            <person name="Kim M.K."/>
        </authorList>
    </citation>
    <scope>NUCLEOTIDE SEQUENCE [LARGE SCALE GENOMIC DNA]</scope>
    <source>
        <strain evidence="2 3">KCTC 42655</strain>
    </source>
</reference>
<dbReference type="RefSeq" id="WP_345927362.1">
    <property type="nucleotide sequence ID" value="NZ_JBDIVF010000004.1"/>
</dbReference>
<accession>A0ABV2CUB9</accession>
<gene>
    <name evidence="2" type="ORF">ABVT11_16870</name>
</gene>
<evidence type="ECO:0000313" key="3">
    <source>
        <dbReference type="Proteomes" id="UP001548590"/>
    </source>
</evidence>
<evidence type="ECO:0000313" key="2">
    <source>
        <dbReference type="EMBL" id="MET1491514.1"/>
    </source>
</evidence>
<sequence length="132" mass="15027">MDHLSQRIDVPVVKDEENEIPVPSIWRPVFRNIVSAFAKGDYSLESGVDCVLAIAPDTANQIEEYIHDYGENLIELPEESWDTSVCIWMGERWDVLVDLWTEGEGRSDLVLSAKVSESKSGFIFEVYMVYVP</sequence>
<dbReference type="Pfam" id="PF24705">
    <property type="entry name" value="DUF7668"/>
    <property type="match status" value="1"/>
</dbReference>
<dbReference type="InterPro" id="IPR056085">
    <property type="entry name" value="DUF7668"/>
</dbReference>
<proteinExistence type="predicted"/>
<comment type="caution">
    <text evidence="2">The sequence shown here is derived from an EMBL/GenBank/DDBJ whole genome shotgun (WGS) entry which is preliminary data.</text>
</comment>
<dbReference type="EMBL" id="JBEWLZ010000012">
    <property type="protein sequence ID" value="MET1491514.1"/>
    <property type="molecule type" value="Genomic_DNA"/>
</dbReference>
<dbReference type="Proteomes" id="UP001548590">
    <property type="component" value="Unassembled WGS sequence"/>
</dbReference>
<name>A0ABV2CUB9_9RHOO</name>
<evidence type="ECO:0000259" key="1">
    <source>
        <dbReference type="Pfam" id="PF24705"/>
    </source>
</evidence>